<name>A0A5R9DSF2_9ACTN</name>
<gene>
    <name evidence="1" type="ORF">FEF34_39380</name>
</gene>
<accession>A0A5R9DSF2</accession>
<proteinExistence type="predicted"/>
<dbReference type="Proteomes" id="UP000305921">
    <property type="component" value="Unassembled WGS sequence"/>
</dbReference>
<dbReference type="RefSeq" id="WP_138058249.1">
    <property type="nucleotide sequence ID" value="NZ_VAWE01000002.1"/>
</dbReference>
<protein>
    <submittedName>
        <fullName evidence="1">Uncharacterized protein</fullName>
    </submittedName>
</protein>
<evidence type="ECO:0000313" key="1">
    <source>
        <dbReference type="EMBL" id="TLQ39439.1"/>
    </source>
</evidence>
<dbReference type="EMBL" id="VAWE01000002">
    <property type="protein sequence ID" value="TLQ39439.1"/>
    <property type="molecule type" value="Genomic_DNA"/>
</dbReference>
<organism evidence="1 2">
    <name type="scientific">Streptomyces marianii</name>
    <dbReference type="NCBI Taxonomy" id="1817406"/>
    <lineage>
        <taxon>Bacteria</taxon>
        <taxon>Bacillati</taxon>
        <taxon>Actinomycetota</taxon>
        <taxon>Actinomycetes</taxon>
        <taxon>Kitasatosporales</taxon>
        <taxon>Streptomycetaceae</taxon>
        <taxon>Streptomyces</taxon>
    </lineage>
</organism>
<dbReference type="AlphaFoldDB" id="A0A5R9DSF2"/>
<dbReference type="OrthoDB" id="9154812at2"/>
<reference evidence="1 2" key="1">
    <citation type="submission" date="2019-05" db="EMBL/GenBank/DDBJ databases">
        <title>Streptomyces marianii sp. nov., a novel marine actinomycete from southern coast of India.</title>
        <authorList>
            <person name="Iniyan A.M."/>
            <person name="Wink J."/>
            <person name="Ramprasad E."/>
            <person name="Ramana C.V."/>
            <person name="Bunk B."/>
            <person name="Sproer C."/>
            <person name="Joseph F.-J.R.S."/>
            <person name="Vincent S.G.P."/>
        </authorList>
    </citation>
    <scope>NUCLEOTIDE SEQUENCE [LARGE SCALE GENOMIC DNA]</scope>
    <source>
        <strain evidence="1 2">ICN19</strain>
    </source>
</reference>
<sequence length="309" mass="33896">MPIYLDNPHEYSPRGPDGQGWNRLSLNAHFDTPAHCGLRPIRFASLFEARTGRQRWGGYERCMGAKLASRPAVEASPDTPRVQCGTCPVYQNAREHPPLPNWPDQSVLLLGRVRDWPRTPGMWIADPAAGRSSVHLHTWQGQDTGVAVDWPDLAVAAEIRMTWQFHDQDGDAFWIVRLNPGAEQTAVHTKNYRDHTRHVLYAPGARRLAGLKCHGACAHEDWHLHHLAADLADLDTATPISGPAAAPDLPERLPGVPSFSLSRDGGTATITHTASRDFDASTMTVNAEVPTSPAITAVLLAHIARVAAW</sequence>
<keyword evidence="2" id="KW-1185">Reference proteome</keyword>
<evidence type="ECO:0000313" key="2">
    <source>
        <dbReference type="Proteomes" id="UP000305921"/>
    </source>
</evidence>
<comment type="caution">
    <text evidence="1">The sequence shown here is derived from an EMBL/GenBank/DDBJ whole genome shotgun (WGS) entry which is preliminary data.</text>
</comment>